<dbReference type="InterPro" id="IPR001296">
    <property type="entry name" value="Glyco_trans_1"/>
</dbReference>
<reference evidence="4" key="1">
    <citation type="journal article" date="2019" name="Int. J. Syst. Evol. Microbiol.">
        <title>The Global Catalogue of Microorganisms (GCM) 10K type strain sequencing project: providing services to taxonomists for standard genome sequencing and annotation.</title>
        <authorList>
            <consortium name="The Broad Institute Genomics Platform"/>
            <consortium name="The Broad Institute Genome Sequencing Center for Infectious Disease"/>
            <person name="Wu L."/>
            <person name="Ma J."/>
        </authorList>
    </citation>
    <scope>NUCLEOTIDE SEQUENCE [LARGE SCALE GENOMIC DNA]</scope>
    <source>
        <strain evidence="4">JCM 13378</strain>
    </source>
</reference>
<organism evidence="3 4">
    <name type="scientific">Bowmanella denitrificans</name>
    <dbReference type="NCBI Taxonomy" id="366582"/>
    <lineage>
        <taxon>Bacteria</taxon>
        <taxon>Pseudomonadati</taxon>
        <taxon>Pseudomonadota</taxon>
        <taxon>Gammaproteobacteria</taxon>
        <taxon>Alteromonadales</taxon>
        <taxon>Alteromonadaceae</taxon>
        <taxon>Bowmanella</taxon>
    </lineage>
</organism>
<comment type="caution">
    <text evidence="3">The sequence shown here is derived from an EMBL/GenBank/DDBJ whole genome shotgun (WGS) entry which is preliminary data.</text>
</comment>
<dbReference type="SUPFAM" id="SSF53756">
    <property type="entry name" value="UDP-Glycosyltransferase/glycogen phosphorylase"/>
    <property type="match status" value="1"/>
</dbReference>
<gene>
    <name evidence="3" type="ORF">GCM10009092_04710</name>
</gene>
<feature type="domain" description="Glycosyl transferase family 1" evidence="1">
    <location>
        <begin position="179"/>
        <end position="335"/>
    </location>
</feature>
<dbReference type="InterPro" id="IPR028098">
    <property type="entry name" value="Glyco_trans_4-like_N"/>
</dbReference>
<feature type="domain" description="Glycosyltransferase subfamily 4-like N-terminal" evidence="2">
    <location>
        <begin position="14"/>
        <end position="161"/>
    </location>
</feature>
<proteinExistence type="predicted"/>
<dbReference type="InterPro" id="IPR050194">
    <property type="entry name" value="Glycosyltransferase_grp1"/>
</dbReference>
<protein>
    <submittedName>
        <fullName evidence="3">Glycosyltransferase</fullName>
    </submittedName>
</protein>
<evidence type="ECO:0000259" key="1">
    <source>
        <dbReference type="Pfam" id="PF00534"/>
    </source>
</evidence>
<keyword evidence="4" id="KW-1185">Reference proteome</keyword>
<name>A0ABP3GHB9_9ALTE</name>
<evidence type="ECO:0000259" key="2">
    <source>
        <dbReference type="Pfam" id="PF13439"/>
    </source>
</evidence>
<dbReference type="Proteomes" id="UP001501757">
    <property type="component" value="Unassembled WGS sequence"/>
</dbReference>
<dbReference type="EMBL" id="BAAAEI010000003">
    <property type="protein sequence ID" value="GAA0343160.1"/>
    <property type="molecule type" value="Genomic_DNA"/>
</dbReference>
<dbReference type="PANTHER" id="PTHR45947:SF3">
    <property type="entry name" value="SULFOQUINOVOSYL TRANSFERASE SQD2"/>
    <property type="match status" value="1"/>
</dbReference>
<sequence length="361" mass="40394">MKVLHLELGRHLYGGAKQVVYLMRGLLEFQVENVLVCAAQSAIADTAQPYARVVPILYGGEWDLRILYQLFSIIGREKPDLVHLHSRRGADTWGLLTTRLAGVPVVCSRRVDNKEPAWLARLKYRSCNKVICISDGIRRVLIDEGIPACHLHRIHSAVDLAEYQPVQDKAWFLDTFKLSGKELVIGCFAQLIDRKGQSLLIRAIANLWQRHPNIRLLLFGQGPNEQKLRVLIQDLGMQGVVHFMGFRKDVARIMPNIDLVVHPAFAEGLGVALLQAAACGIAVIASRVGGIPEVIEDQKTGLLVDPGQLGQLQSAIEQLLETPHLRRQMGARAREKMQHQFSPQVMSAQNYHLYLEVLANI</sequence>
<dbReference type="PANTHER" id="PTHR45947">
    <property type="entry name" value="SULFOQUINOVOSYL TRANSFERASE SQD2"/>
    <property type="match status" value="1"/>
</dbReference>
<dbReference type="Pfam" id="PF00534">
    <property type="entry name" value="Glycos_transf_1"/>
    <property type="match status" value="1"/>
</dbReference>
<dbReference type="Pfam" id="PF13439">
    <property type="entry name" value="Glyco_transf_4"/>
    <property type="match status" value="1"/>
</dbReference>
<accession>A0ABP3GHB9</accession>
<evidence type="ECO:0000313" key="4">
    <source>
        <dbReference type="Proteomes" id="UP001501757"/>
    </source>
</evidence>
<dbReference type="Gene3D" id="3.40.50.2000">
    <property type="entry name" value="Glycogen Phosphorylase B"/>
    <property type="match status" value="2"/>
</dbReference>
<evidence type="ECO:0000313" key="3">
    <source>
        <dbReference type="EMBL" id="GAA0343160.1"/>
    </source>
</evidence>
<dbReference type="RefSeq" id="WP_343841305.1">
    <property type="nucleotide sequence ID" value="NZ_BAAAEI010000003.1"/>
</dbReference>